<dbReference type="EMBL" id="BONI01000178">
    <property type="protein sequence ID" value="GIG11651.1"/>
    <property type="molecule type" value="Genomic_DNA"/>
</dbReference>
<organism evidence="2 3">
    <name type="scientific">Catellatospora coxensis</name>
    <dbReference type="NCBI Taxonomy" id="310354"/>
    <lineage>
        <taxon>Bacteria</taxon>
        <taxon>Bacillati</taxon>
        <taxon>Actinomycetota</taxon>
        <taxon>Actinomycetes</taxon>
        <taxon>Micromonosporales</taxon>
        <taxon>Micromonosporaceae</taxon>
        <taxon>Catellatospora</taxon>
    </lineage>
</organism>
<sequence>MRKLAVGLCLVAAATLMPVSPAAAVVPGTPGNVAFIRGGNLFVAESGGAVWQATTGGGYEWPRWRPYSDGMAILKDGDLWVGSYSTYDHAFHATQQITSGAEVGAAAWSPDGNRLAYAQGTFAPTVFIAYFGPVSESARGAATVQTVKVDTRLSPAAQRIADKLPKKSQGVVAAAAPTTWHAAANSLAVAWSPDGRYIAYPNGECFAVFDDCLGMIDLTTWTEVWVAAFGGGGADLDGFATIPAFTADSTRIMWTQQTRPRYEADPQISYIHTMSALVTDPFGSQAQVGVDGEYSAVPSPAGGNTVLVTSGRNSVAWVARRTGTTRTWLYQGYQHDWQSLP</sequence>
<proteinExistence type="predicted"/>
<dbReference type="SUPFAM" id="SSF82171">
    <property type="entry name" value="DPP6 N-terminal domain-like"/>
    <property type="match status" value="1"/>
</dbReference>
<feature type="signal peptide" evidence="1">
    <location>
        <begin position="1"/>
        <end position="24"/>
    </location>
</feature>
<name>A0A8J3PE09_9ACTN</name>
<keyword evidence="3" id="KW-1185">Reference proteome</keyword>
<evidence type="ECO:0000313" key="2">
    <source>
        <dbReference type="EMBL" id="GIG11651.1"/>
    </source>
</evidence>
<accession>A0A8J3PE09</accession>
<protein>
    <recommendedName>
        <fullName evidence="4">WD40 repeat protein</fullName>
    </recommendedName>
</protein>
<reference evidence="2 3" key="1">
    <citation type="submission" date="2021-01" db="EMBL/GenBank/DDBJ databases">
        <title>Whole genome shotgun sequence of Catellatospora coxensis NBRC 107359.</title>
        <authorList>
            <person name="Komaki H."/>
            <person name="Tamura T."/>
        </authorList>
    </citation>
    <scope>NUCLEOTIDE SEQUENCE [LARGE SCALE GENOMIC DNA]</scope>
    <source>
        <strain evidence="2 3">NBRC 107359</strain>
    </source>
</reference>
<dbReference type="Proteomes" id="UP000630887">
    <property type="component" value="Unassembled WGS sequence"/>
</dbReference>
<evidence type="ECO:0000313" key="3">
    <source>
        <dbReference type="Proteomes" id="UP000630887"/>
    </source>
</evidence>
<feature type="chain" id="PRO_5035308948" description="WD40 repeat protein" evidence="1">
    <location>
        <begin position="25"/>
        <end position="341"/>
    </location>
</feature>
<evidence type="ECO:0000256" key="1">
    <source>
        <dbReference type="SAM" id="SignalP"/>
    </source>
</evidence>
<dbReference type="AlphaFoldDB" id="A0A8J3PE09"/>
<dbReference type="RefSeq" id="WP_203699608.1">
    <property type="nucleotide sequence ID" value="NZ_BAAALC010000063.1"/>
</dbReference>
<comment type="caution">
    <text evidence="2">The sequence shown here is derived from an EMBL/GenBank/DDBJ whole genome shotgun (WGS) entry which is preliminary data.</text>
</comment>
<dbReference type="InterPro" id="IPR011659">
    <property type="entry name" value="WD40"/>
</dbReference>
<evidence type="ECO:0008006" key="4">
    <source>
        <dbReference type="Google" id="ProtNLM"/>
    </source>
</evidence>
<keyword evidence="1" id="KW-0732">Signal</keyword>
<dbReference type="Pfam" id="PF07676">
    <property type="entry name" value="PD40"/>
    <property type="match status" value="2"/>
</dbReference>
<dbReference type="InterPro" id="IPR011042">
    <property type="entry name" value="6-blade_b-propeller_TolB-like"/>
</dbReference>
<dbReference type="Gene3D" id="2.120.10.30">
    <property type="entry name" value="TolB, C-terminal domain"/>
    <property type="match status" value="1"/>
</dbReference>
<gene>
    <name evidence="2" type="ORF">Cco03nite_83510</name>
</gene>